<gene>
    <name evidence="1" type="ORF">GO621_03285</name>
</gene>
<dbReference type="InterPro" id="IPR014127">
    <property type="entry name" value="CHP02757"/>
</dbReference>
<dbReference type="RefSeq" id="WP_157564163.1">
    <property type="nucleotide sequence ID" value="NZ_WPIK01000003.1"/>
</dbReference>
<protein>
    <submittedName>
        <fullName evidence="1">TIGR02757 family protein</fullName>
    </submittedName>
</protein>
<sequence length="305" mass="36052">MIQNLKLFLDEKVIQYNRPEFIENDPIIIPHQFRKKQDMEIMAFFAAILAWGQRKTIINKCNELIERMDGSPFDYILNHQETDLKALLGFKHRTFNDTDLLYFVAFFKQHYQQYETLEDAFLPFVTSIKKTAVFREGFMDETADASFTIENSSPVCYTQHLARPDINAETMLDHFRAYFFSLPDFPRRTIKHVSSPQQKSTCKRLNMFLRWMVRKDNQGVDFGIWNKISPANLICPCDLHVDRVARKLKLINRKQTDWQTALELTEKLREFDPQDPVKYDFALFGLGIEERWGNGFDLAKMDFDC</sequence>
<dbReference type="Proteomes" id="UP000462014">
    <property type="component" value="Unassembled WGS sequence"/>
</dbReference>
<keyword evidence="2" id="KW-1185">Reference proteome</keyword>
<dbReference type="Pfam" id="PF09674">
    <property type="entry name" value="DUF2400"/>
    <property type="match status" value="1"/>
</dbReference>
<evidence type="ECO:0000313" key="2">
    <source>
        <dbReference type="Proteomes" id="UP000462014"/>
    </source>
</evidence>
<reference evidence="1 2" key="1">
    <citation type="submission" date="2019-12" db="EMBL/GenBank/DDBJ databases">
        <title>Mucilaginibacter sp. HMF7410 genome sequencing and assembly.</title>
        <authorList>
            <person name="Kang H."/>
            <person name="Cha I."/>
            <person name="Kim H."/>
            <person name="Joh K."/>
        </authorList>
    </citation>
    <scope>NUCLEOTIDE SEQUENCE [LARGE SCALE GENOMIC DNA]</scope>
    <source>
        <strain evidence="1 2">HMF7410</strain>
    </source>
</reference>
<proteinExistence type="predicted"/>
<accession>A0A7K1STD5</accession>
<comment type="caution">
    <text evidence="1">The sequence shown here is derived from an EMBL/GenBank/DDBJ whole genome shotgun (WGS) entry which is preliminary data.</text>
</comment>
<dbReference type="NCBIfam" id="TIGR02757">
    <property type="entry name" value="TIGR02757 family protein"/>
    <property type="match status" value="1"/>
</dbReference>
<dbReference type="EMBL" id="WPIK01000003">
    <property type="protein sequence ID" value="MVN20555.1"/>
    <property type="molecule type" value="Genomic_DNA"/>
</dbReference>
<name>A0A7K1STD5_9SPHI</name>
<evidence type="ECO:0000313" key="1">
    <source>
        <dbReference type="EMBL" id="MVN20555.1"/>
    </source>
</evidence>
<dbReference type="AlphaFoldDB" id="A0A7K1STD5"/>
<organism evidence="1 2">
    <name type="scientific">Mucilaginibacter arboris</name>
    <dbReference type="NCBI Taxonomy" id="2682090"/>
    <lineage>
        <taxon>Bacteria</taxon>
        <taxon>Pseudomonadati</taxon>
        <taxon>Bacteroidota</taxon>
        <taxon>Sphingobacteriia</taxon>
        <taxon>Sphingobacteriales</taxon>
        <taxon>Sphingobacteriaceae</taxon>
        <taxon>Mucilaginibacter</taxon>
    </lineage>
</organism>